<dbReference type="EMBL" id="CP020991">
    <property type="protein sequence ID" value="AUO18645.1"/>
    <property type="molecule type" value="Genomic_DNA"/>
</dbReference>
<accession>A0A2K9P046</accession>
<gene>
    <name evidence="1" type="ORF">B9O19_00462</name>
</gene>
<dbReference type="InterPro" id="IPR018755">
    <property type="entry name" value="Phage_Mu_Gp48"/>
</dbReference>
<evidence type="ECO:0000313" key="1">
    <source>
        <dbReference type="EMBL" id="AUO18645.1"/>
    </source>
</evidence>
<reference evidence="1 2" key="1">
    <citation type="submission" date="2017-04" db="EMBL/GenBank/DDBJ databases">
        <title>Monoglobus pectinilyticus 14 draft genome.</title>
        <authorList>
            <person name="Kim C."/>
            <person name="Rosendale D.I."/>
            <person name="Kelly W.J."/>
            <person name="Tannock G.W."/>
            <person name="Patchett M.L."/>
            <person name="Jordens J.Z."/>
        </authorList>
    </citation>
    <scope>NUCLEOTIDE SEQUENCE [LARGE SCALE GENOMIC DNA]</scope>
    <source>
        <strain evidence="1 2">14</strain>
    </source>
</reference>
<dbReference type="AlphaFoldDB" id="A0A2K9P046"/>
<proteinExistence type="predicted"/>
<evidence type="ECO:0000313" key="2">
    <source>
        <dbReference type="Proteomes" id="UP000235589"/>
    </source>
</evidence>
<protein>
    <submittedName>
        <fullName evidence="1">Phage-like element PBSX protein xkdT</fullName>
    </submittedName>
</protein>
<dbReference type="GeneID" id="98061886"/>
<dbReference type="KEGG" id="mpec:B9O19_00462"/>
<organism evidence="1 2">
    <name type="scientific">Monoglobus pectinilyticus</name>
    <dbReference type="NCBI Taxonomy" id="1981510"/>
    <lineage>
        <taxon>Bacteria</taxon>
        <taxon>Bacillati</taxon>
        <taxon>Bacillota</taxon>
        <taxon>Clostridia</taxon>
        <taxon>Monoglobales</taxon>
        <taxon>Monoglobaceae</taxon>
        <taxon>Monoglobus</taxon>
    </lineage>
</organism>
<dbReference type="OrthoDB" id="1851194at2"/>
<name>A0A2K9P046_9FIRM</name>
<keyword evidence="2" id="KW-1185">Reference proteome</keyword>
<dbReference type="Proteomes" id="UP000235589">
    <property type="component" value="Chromosome"/>
</dbReference>
<sequence>MEKINTLKNLPELLQDITEFVELCKTYDVEFELIESETEKLTNNFFFDTLDEQGCRRWEDMLNISRRETDTLDDRRFRIKSIYLGDTPYTERTLLEKLEMLVGTGNVTVDIDVENSKVTVRLSLSRKNKIAEVEKMIDRMVPLNMVIDSDLLYNTHERLGLYTHAYLSKFTHQGLKENVLGG</sequence>
<dbReference type="RefSeq" id="WP_102364932.1">
    <property type="nucleotide sequence ID" value="NZ_CP020991.1"/>
</dbReference>
<dbReference type="Pfam" id="PF10076">
    <property type="entry name" value="Phage_Mu_Gp48"/>
    <property type="match status" value="1"/>
</dbReference>